<proteinExistence type="predicted"/>
<dbReference type="EMBL" id="BAABCA010000001">
    <property type="protein sequence ID" value="GAA4231360.1"/>
    <property type="molecule type" value="Genomic_DNA"/>
</dbReference>
<organism evidence="1 2">
    <name type="scientific">Postechiella marina</name>
    <dbReference type="NCBI Taxonomy" id="943941"/>
    <lineage>
        <taxon>Bacteria</taxon>
        <taxon>Pseudomonadati</taxon>
        <taxon>Bacteroidota</taxon>
        <taxon>Flavobacteriia</taxon>
        <taxon>Flavobacteriales</taxon>
        <taxon>Flavobacteriaceae</taxon>
        <taxon>Postechiella</taxon>
    </lineage>
</organism>
<accession>A0ABP8C0D1</accession>
<keyword evidence="2" id="KW-1185">Reference proteome</keyword>
<protein>
    <submittedName>
        <fullName evidence="1">Uncharacterized protein</fullName>
    </submittedName>
</protein>
<gene>
    <name evidence="1" type="ORF">GCM10022291_03650</name>
</gene>
<dbReference type="Proteomes" id="UP001501496">
    <property type="component" value="Unassembled WGS sequence"/>
</dbReference>
<evidence type="ECO:0000313" key="2">
    <source>
        <dbReference type="Proteomes" id="UP001501496"/>
    </source>
</evidence>
<name>A0ABP8C0D1_9FLAO</name>
<reference evidence="2" key="1">
    <citation type="journal article" date="2019" name="Int. J. Syst. Evol. Microbiol.">
        <title>The Global Catalogue of Microorganisms (GCM) 10K type strain sequencing project: providing services to taxonomists for standard genome sequencing and annotation.</title>
        <authorList>
            <consortium name="The Broad Institute Genomics Platform"/>
            <consortium name="The Broad Institute Genome Sequencing Center for Infectious Disease"/>
            <person name="Wu L."/>
            <person name="Ma J."/>
        </authorList>
    </citation>
    <scope>NUCLEOTIDE SEQUENCE [LARGE SCALE GENOMIC DNA]</scope>
    <source>
        <strain evidence="2">JCM 17630</strain>
    </source>
</reference>
<comment type="caution">
    <text evidence="1">The sequence shown here is derived from an EMBL/GenBank/DDBJ whole genome shotgun (WGS) entry which is preliminary data.</text>
</comment>
<sequence>MKPFKTVLTLVLTMFLTLNLAAYQKMYLVHQDNVKPSMLNQYEETSKEFITASTKHNLQTSWITVSTSNLNYFYLTPIKNFAELDVDPFADMAKAMGDDFSKLFKKFNACYDTHGSYIISLNEKLSYMPENESSSSEDENYLDFLYLYYTPSNAEKIRENISAVKDMFTSKKSKNYYRIYQGVFGQLENYYLVVISSKDEIDSATKSINNKEVLGPERIETFRKLLKYTSRIEEYTGQMRPDLYYFSNKQ</sequence>
<evidence type="ECO:0000313" key="1">
    <source>
        <dbReference type="EMBL" id="GAA4231360.1"/>
    </source>
</evidence>
<dbReference type="RefSeq" id="WP_344786354.1">
    <property type="nucleotide sequence ID" value="NZ_BAABCA010000001.1"/>
</dbReference>